<comment type="caution">
    <text evidence="2">The sequence shown here is derived from an EMBL/GenBank/DDBJ whole genome shotgun (WGS) entry which is preliminary data.</text>
</comment>
<dbReference type="Proteomes" id="UP001154282">
    <property type="component" value="Unassembled WGS sequence"/>
</dbReference>
<sequence length="73" mass="8368">EAWERVWGRLDEDRTHGEVLRKSHGHTHNPHGRASDQFGRVGLCESKHGQSRKPARPCEDVCWPCGILRGQTR</sequence>
<dbReference type="EMBL" id="CAMGYJ010000007">
    <property type="protein sequence ID" value="CAI0448523.1"/>
    <property type="molecule type" value="Genomic_DNA"/>
</dbReference>
<reference evidence="2" key="1">
    <citation type="submission" date="2022-08" db="EMBL/GenBank/DDBJ databases">
        <authorList>
            <person name="Gutierrez-Valencia J."/>
        </authorList>
    </citation>
    <scope>NUCLEOTIDE SEQUENCE</scope>
</reference>
<accession>A0AAV0MP00</accession>
<evidence type="ECO:0000256" key="1">
    <source>
        <dbReference type="SAM" id="MobiDB-lite"/>
    </source>
</evidence>
<dbReference type="AlphaFoldDB" id="A0AAV0MP00"/>
<name>A0AAV0MP00_9ROSI</name>
<feature type="compositionally biased region" description="Basic residues" evidence="1">
    <location>
        <begin position="22"/>
        <end position="31"/>
    </location>
</feature>
<protein>
    <submittedName>
        <fullName evidence="2">Uncharacterized protein</fullName>
    </submittedName>
</protein>
<feature type="non-terminal residue" evidence="2">
    <location>
        <position position="73"/>
    </location>
</feature>
<proteinExistence type="predicted"/>
<organism evidence="2 3">
    <name type="scientific">Linum tenue</name>
    <dbReference type="NCBI Taxonomy" id="586396"/>
    <lineage>
        <taxon>Eukaryota</taxon>
        <taxon>Viridiplantae</taxon>
        <taxon>Streptophyta</taxon>
        <taxon>Embryophyta</taxon>
        <taxon>Tracheophyta</taxon>
        <taxon>Spermatophyta</taxon>
        <taxon>Magnoliopsida</taxon>
        <taxon>eudicotyledons</taxon>
        <taxon>Gunneridae</taxon>
        <taxon>Pentapetalae</taxon>
        <taxon>rosids</taxon>
        <taxon>fabids</taxon>
        <taxon>Malpighiales</taxon>
        <taxon>Linaceae</taxon>
        <taxon>Linum</taxon>
    </lineage>
</organism>
<evidence type="ECO:0000313" key="3">
    <source>
        <dbReference type="Proteomes" id="UP001154282"/>
    </source>
</evidence>
<gene>
    <name evidence="2" type="ORF">LITE_LOCUS29825</name>
</gene>
<evidence type="ECO:0000313" key="2">
    <source>
        <dbReference type="EMBL" id="CAI0448523.1"/>
    </source>
</evidence>
<feature type="non-terminal residue" evidence="2">
    <location>
        <position position="1"/>
    </location>
</feature>
<feature type="region of interest" description="Disordered" evidence="1">
    <location>
        <begin position="14"/>
        <end position="38"/>
    </location>
</feature>
<keyword evidence="3" id="KW-1185">Reference proteome</keyword>